<feature type="coiled-coil region" evidence="1">
    <location>
        <begin position="53"/>
        <end position="119"/>
    </location>
</feature>
<keyword evidence="4" id="KW-1185">Reference proteome</keyword>
<organism evidence="3 4">
    <name type="scientific">Methylophaga sulfidovorans</name>
    <dbReference type="NCBI Taxonomy" id="45496"/>
    <lineage>
        <taxon>Bacteria</taxon>
        <taxon>Pseudomonadati</taxon>
        <taxon>Pseudomonadota</taxon>
        <taxon>Gammaproteobacteria</taxon>
        <taxon>Thiotrichales</taxon>
        <taxon>Piscirickettsiaceae</taxon>
        <taxon>Methylophaga</taxon>
    </lineage>
</organism>
<dbReference type="InterPro" id="IPR007470">
    <property type="entry name" value="HemX"/>
</dbReference>
<keyword evidence="2" id="KW-1133">Transmembrane helix</keyword>
<dbReference type="Proteomes" id="UP000198924">
    <property type="component" value="Unassembled WGS sequence"/>
</dbReference>
<dbReference type="PANTHER" id="PTHR38043">
    <property type="entry name" value="PROTEIN HEMX"/>
    <property type="match status" value="1"/>
</dbReference>
<keyword evidence="2" id="KW-0472">Membrane</keyword>
<accession>A0A1I3XZ63</accession>
<name>A0A1I3XZ63_9GAMM</name>
<dbReference type="OrthoDB" id="5739852at2"/>
<evidence type="ECO:0000256" key="1">
    <source>
        <dbReference type="SAM" id="Coils"/>
    </source>
</evidence>
<dbReference type="STRING" id="45496.SAMN04488079_10730"/>
<evidence type="ECO:0000256" key="2">
    <source>
        <dbReference type="SAM" id="Phobius"/>
    </source>
</evidence>
<proteinExistence type="predicted"/>
<gene>
    <name evidence="3" type="ORF">SAMN04488079_10730</name>
</gene>
<sequence length="343" mass="39181">MADKDAKQTIDKNVQDAELLDKNKQDDAKVYRWIWIALVVVVLLSVVSIGWFYQQLQQQETDIQSSLNELSSQNGDWQSKLEQHRQQLGRLDSDQKQLAEKLQQLMDKQQLSNAELQKRWAMQEVKYLLNVANQRAVLAHDVTGAIQALTMADKQLETLSDYRLHPLRAEIAEELMSLQSLTTLDIPGMAIQLQTLAAHVDKLRVKKGPEVDFSESPDTAEMATTETPAWKQAISDIWQQLRSLVVIRHDQTGDAAVLAPEQRYFLYQNLRLQLESARLALLNADNNSFQHSLKTAINWLEQYFTGDERDAMLANLNALAQQKIDVSIPDISGSLNWLEEYQQ</sequence>
<reference evidence="4" key="1">
    <citation type="submission" date="2016-10" db="EMBL/GenBank/DDBJ databases">
        <authorList>
            <person name="Varghese N."/>
            <person name="Submissions S."/>
        </authorList>
    </citation>
    <scope>NUCLEOTIDE SEQUENCE [LARGE SCALE GENOMIC DNA]</scope>
    <source>
        <strain evidence="4">DSM 11578</strain>
    </source>
</reference>
<dbReference type="RefSeq" id="WP_091712926.1">
    <property type="nucleotide sequence ID" value="NZ_FOSH01000007.1"/>
</dbReference>
<dbReference type="EMBL" id="FOSH01000007">
    <property type="protein sequence ID" value="SFK24276.1"/>
    <property type="molecule type" value="Genomic_DNA"/>
</dbReference>
<keyword evidence="2" id="KW-0812">Transmembrane</keyword>
<dbReference type="AlphaFoldDB" id="A0A1I3XZ63"/>
<dbReference type="PANTHER" id="PTHR38043:SF1">
    <property type="entry name" value="PROTEIN HEMX"/>
    <property type="match status" value="1"/>
</dbReference>
<feature type="transmembrane region" description="Helical" evidence="2">
    <location>
        <begin position="33"/>
        <end position="53"/>
    </location>
</feature>
<dbReference type="Pfam" id="PF04375">
    <property type="entry name" value="HemX"/>
    <property type="match status" value="1"/>
</dbReference>
<keyword evidence="1" id="KW-0175">Coiled coil</keyword>
<protein>
    <submittedName>
        <fullName evidence="3">HemX protein</fullName>
    </submittedName>
</protein>
<evidence type="ECO:0000313" key="4">
    <source>
        <dbReference type="Proteomes" id="UP000198924"/>
    </source>
</evidence>
<evidence type="ECO:0000313" key="3">
    <source>
        <dbReference type="EMBL" id="SFK24276.1"/>
    </source>
</evidence>